<dbReference type="Pfam" id="PF01618">
    <property type="entry name" value="MotA_ExbB"/>
    <property type="match status" value="1"/>
</dbReference>
<evidence type="ECO:0000259" key="10">
    <source>
        <dbReference type="Pfam" id="PF01618"/>
    </source>
</evidence>
<dbReference type="FunCoup" id="A0A0U5JGS6">
    <property type="interactions" value="239"/>
</dbReference>
<dbReference type="AlphaFoldDB" id="A0A0U5JGS6"/>
<protein>
    <submittedName>
        <fullName evidence="11">Protein TolQ</fullName>
    </submittedName>
</protein>
<name>A0A0U5JGS6_9BACT</name>
<reference evidence="12" key="1">
    <citation type="submission" date="2015-09" db="EMBL/GenBank/DDBJ databases">
        <authorList>
            <person name="Bertelli C."/>
        </authorList>
    </citation>
    <scope>NUCLEOTIDE SEQUENCE [LARGE SCALE GENOMIC DNA]</scope>
    <source>
        <strain evidence="12">KNic</strain>
    </source>
</reference>
<keyword evidence="6 9" id="KW-1133">Transmembrane helix</keyword>
<evidence type="ECO:0000313" key="11">
    <source>
        <dbReference type="EMBL" id="CUI17810.1"/>
    </source>
</evidence>
<dbReference type="PANTHER" id="PTHR30625:SF15">
    <property type="entry name" value="BIOPOLYMER TRANSPORT PROTEIN EXBB"/>
    <property type="match status" value="1"/>
</dbReference>
<evidence type="ECO:0000256" key="9">
    <source>
        <dbReference type="SAM" id="Phobius"/>
    </source>
</evidence>
<feature type="domain" description="MotA/TolQ/ExbB proton channel" evidence="10">
    <location>
        <begin position="124"/>
        <end position="231"/>
    </location>
</feature>
<keyword evidence="12" id="KW-1185">Reference proteome</keyword>
<dbReference type="RefSeq" id="WP_032124507.1">
    <property type="nucleotide sequence ID" value="NZ_LN879502.1"/>
</dbReference>
<dbReference type="KEGG" id="pnl:PNK_2209"/>
<evidence type="ECO:0000256" key="6">
    <source>
        <dbReference type="ARBA" id="ARBA00022989"/>
    </source>
</evidence>
<dbReference type="PATRIC" id="fig|389348.3.peg.2483"/>
<comment type="subcellular location">
    <subcellularLocation>
        <location evidence="1">Cell membrane</location>
        <topology evidence="1">Multi-pass membrane protein</topology>
    </subcellularLocation>
    <subcellularLocation>
        <location evidence="8">Membrane</location>
        <topology evidence="8">Multi-pass membrane protein</topology>
    </subcellularLocation>
</comment>
<dbReference type="Proteomes" id="UP000069902">
    <property type="component" value="Chromosome cPNK"/>
</dbReference>
<dbReference type="InterPro" id="IPR002898">
    <property type="entry name" value="MotA_ExbB_proton_chnl"/>
</dbReference>
<feature type="transmembrane region" description="Helical" evidence="9">
    <location>
        <begin position="149"/>
        <end position="172"/>
    </location>
</feature>
<keyword evidence="2 8" id="KW-0813">Transport</keyword>
<dbReference type="InterPro" id="IPR050790">
    <property type="entry name" value="ExbB/TolQ_transport"/>
</dbReference>
<keyword evidence="3" id="KW-1003">Cell membrane</keyword>
<sequence>MYVNHNILASNPFFEAYSESDLLGKLIFIGLYALSICSWIVLLHKLWLTHQAKKYAFRFHETFLMQKANPLSLDCETISQKKSINPFLDLYRVLKRQSLDLLAKNRHFAQTSESANSSNTSLSLSDIDFVASHLSTQMSAQVKHLEKNLYILSTTVSLAPFLGLLGTVWGILTTFAEMQTQHSGGGTHQMVLSGLSLALATTVLGLIDAIPALIGYNYLKNEIRDFTMEMEGFSNDILAAVELQYRKVEA</sequence>
<dbReference type="GO" id="GO:0017038">
    <property type="term" value="P:protein import"/>
    <property type="evidence" value="ECO:0007669"/>
    <property type="project" value="TreeGrafter"/>
</dbReference>
<accession>A0A0U5JGS6</accession>
<evidence type="ECO:0000256" key="3">
    <source>
        <dbReference type="ARBA" id="ARBA00022475"/>
    </source>
</evidence>
<keyword evidence="5 8" id="KW-0653">Protein transport</keyword>
<feature type="transmembrane region" description="Helical" evidence="9">
    <location>
        <begin position="26"/>
        <end position="48"/>
    </location>
</feature>
<evidence type="ECO:0000256" key="4">
    <source>
        <dbReference type="ARBA" id="ARBA00022692"/>
    </source>
</evidence>
<keyword evidence="7 9" id="KW-0472">Membrane</keyword>
<dbReference type="STRING" id="389348.PNK_2209"/>
<feature type="transmembrane region" description="Helical" evidence="9">
    <location>
        <begin position="192"/>
        <end position="219"/>
    </location>
</feature>
<organism evidence="11 12">
    <name type="scientific">Candidatus Protochlamydia naegleriophila</name>
    <dbReference type="NCBI Taxonomy" id="389348"/>
    <lineage>
        <taxon>Bacteria</taxon>
        <taxon>Pseudomonadati</taxon>
        <taxon>Chlamydiota</taxon>
        <taxon>Chlamydiia</taxon>
        <taxon>Parachlamydiales</taxon>
        <taxon>Parachlamydiaceae</taxon>
        <taxon>Candidatus Protochlamydia</taxon>
    </lineage>
</organism>
<evidence type="ECO:0000313" key="12">
    <source>
        <dbReference type="Proteomes" id="UP000069902"/>
    </source>
</evidence>
<evidence type="ECO:0000256" key="8">
    <source>
        <dbReference type="RuleBase" id="RU004057"/>
    </source>
</evidence>
<evidence type="ECO:0000256" key="2">
    <source>
        <dbReference type="ARBA" id="ARBA00022448"/>
    </source>
</evidence>
<proteinExistence type="inferred from homology"/>
<keyword evidence="4 9" id="KW-0812">Transmembrane</keyword>
<dbReference type="InParanoid" id="A0A0U5JGS6"/>
<evidence type="ECO:0000256" key="1">
    <source>
        <dbReference type="ARBA" id="ARBA00004651"/>
    </source>
</evidence>
<evidence type="ECO:0000256" key="7">
    <source>
        <dbReference type="ARBA" id="ARBA00023136"/>
    </source>
</evidence>
<dbReference type="PANTHER" id="PTHR30625">
    <property type="entry name" value="PROTEIN TOLQ"/>
    <property type="match status" value="1"/>
</dbReference>
<gene>
    <name evidence="11" type="primary">tolQ</name>
    <name evidence="11" type="ORF">PNK_2209</name>
</gene>
<dbReference type="GO" id="GO:0005886">
    <property type="term" value="C:plasma membrane"/>
    <property type="evidence" value="ECO:0007669"/>
    <property type="project" value="UniProtKB-SubCell"/>
</dbReference>
<dbReference type="EMBL" id="LN879502">
    <property type="protein sequence ID" value="CUI17810.1"/>
    <property type="molecule type" value="Genomic_DNA"/>
</dbReference>
<comment type="similarity">
    <text evidence="8">Belongs to the exbB/tolQ family.</text>
</comment>
<evidence type="ECO:0000256" key="5">
    <source>
        <dbReference type="ARBA" id="ARBA00022927"/>
    </source>
</evidence>